<evidence type="ECO:0000313" key="2">
    <source>
        <dbReference type="Proteomes" id="UP000057910"/>
    </source>
</evidence>
<accession>A0ABD4DZ70</accession>
<protein>
    <recommendedName>
        <fullName evidence="3">CopG family transcriptional regulator</fullName>
    </recommendedName>
</protein>
<organism evidence="1 2">
    <name type="scientific">Burkholderia ubonensis</name>
    <dbReference type="NCBI Taxonomy" id="101571"/>
    <lineage>
        <taxon>Bacteria</taxon>
        <taxon>Pseudomonadati</taxon>
        <taxon>Pseudomonadota</taxon>
        <taxon>Betaproteobacteria</taxon>
        <taxon>Burkholderiales</taxon>
        <taxon>Burkholderiaceae</taxon>
        <taxon>Burkholderia</taxon>
        <taxon>Burkholderia cepacia complex</taxon>
    </lineage>
</organism>
<reference evidence="1 2" key="1">
    <citation type="submission" date="2015-11" db="EMBL/GenBank/DDBJ databases">
        <title>Expanding the genomic diversity of Burkholderia species for the development of highly accurate diagnostics.</title>
        <authorList>
            <person name="Sahl J."/>
            <person name="Keim P."/>
            <person name="Wagner D."/>
        </authorList>
    </citation>
    <scope>NUCLEOTIDE SEQUENCE [LARGE SCALE GENOMIC DNA]</scope>
    <source>
        <strain evidence="1 2">MSMB1585WGS</strain>
    </source>
</reference>
<dbReference type="Proteomes" id="UP000057910">
    <property type="component" value="Unassembled WGS sequence"/>
</dbReference>
<comment type="caution">
    <text evidence="1">The sequence shown here is derived from an EMBL/GenBank/DDBJ whole genome shotgun (WGS) entry which is preliminary data.</text>
</comment>
<evidence type="ECO:0000313" key="1">
    <source>
        <dbReference type="EMBL" id="KVN83414.1"/>
    </source>
</evidence>
<dbReference type="EMBL" id="LPAD01000071">
    <property type="protein sequence ID" value="KVN83414.1"/>
    <property type="molecule type" value="Genomic_DNA"/>
</dbReference>
<dbReference type="AlphaFoldDB" id="A0ABD4DZ70"/>
<proteinExistence type="predicted"/>
<name>A0ABD4DZ70_9BURK</name>
<evidence type="ECO:0008006" key="3">
    <source>
        <dbReference type="Google" id="ProtNLM"/>
    </source>
</evidence>
<gene>
    <name evidence="1" type="ORF">WJ68_15985</name>
</gene>
<sequence>MTAAERRKRSNADKVARGERHLNMWLSPDAAKALDHITGPDATRGAISEAVNEAIMAAAGRKRV</sequence>